<accession>A0A4R3PZV0</accession>
<evidence type="ECO:0000313" key="2">
    <source>
        <dbReference type="EMBL" id="TCU06820.1"/>
    </source>
</evidence>
<feature type="transmembrane region" description="Helical" evidence="1">
    <location>
        <begin position="20"/>
        <end position="41"/>
    </location>
</feature>
<evidence type="ECO:0000313" key="3">
    <source>
        <dbReference type="Proteomes" id="UP000294576"/>
    </source>
</evidence>
<protein>
    <submittedName>
        <fullName evidence="2">Uncharacterized protein</fullName>
    </submittedName>
</protein>
<dbReference type="Proteomes" id="UP000294576">
    <property type="component" value="Unassembled WGS sequence"/>
</dbReference>
<dbReference type="AlphaFoldDB" id="A0A4R3PZV0"/>
<name>A0A4R3PZV0_RHISU</name>
<reference evidence="2 3" key="1">
    <citation type="submission" date="2019-03" db="EMBL/GenBank/DDBJ databases">
        <title>Genomic Encyclopedia of Type Strains, Phase IV (KMG-V): Genome sequencing to study the core and pangenomes of soil and plant-associated prokaryotes.</title>
        <authorList>
            <person name="Whitman W."/>
        </authorList>
    </citation>
    <scope>NUCLEOTIDE SEQUENCE [LARGE SCALE GENOMIC DNA]</scope>
    <source>
        <strain evidence="2 3">Hc14</strain>
    </source>
</reference>
<keyword evidence="1" id="KW-1133">Transmembrane helix</keyword>
<comment type="caution">
    <text evidence="2">The sequence shown here is derived from an EMBL/GenBank/DDBJ whole genome shotgun (WGS) entry which is preliminary data.</text>
</comment>
<gene>
    <name evidence="2" type="ORF">EV132_13131</name>
</gene>
<sequence length="89" mass="9602">MKCGGRQLNCTFFGSKSESGWFAFSHGLCDVALLACLAVTANNKHQMLASAKERLPHVKPLQSGWLEGLSATSVILQRSECSIQPASIH</sequence>
<dbReference type="EMBL" id="SMBH01000031">
    <property type="protein sequence ID" value="TCU06820.1"/>
    <property type="molecule type" value="Genomic_DNA"/>
</dbReference>
<organism evidence="2 3">
    <name type="scientific">Rhizobium sullae</name>
    <name type="common">Rhizobium hedysari</name>
    <dbReference type="NCBI Taxonomy" id="50338"/>
    <lineage>
        <taxon>Bacteria</taxon>
        <taxon>Pseudomonadati</taxon>
        <taxon>Pseudomonadota</taxon>
        <taxon>Alphaproteobacteria</taxon>
        <taxon>Hyphomicrobiales</taxon>
        <taxon>Rhizobiaceae</taxon>
        <taxon>Rhizobium/Agrobacterium group</taxon>
        <taxon>Rhizobium</taxon>
    </lineage>
</organism>
<keyword evidence="1" id="KW-0812">Transmembrane</keyword>
<proteinExistence type="predicted"/>
<keyword evidence="1" id="KW-0472">Membrane</keyword>
<evidence type="ECO:0000256" key="1">
    <source>
        <dbReference type="SAM" id="Phobius"/>
    </source>
</evidence>